<dbReference type="EMBL" id="AP024987">
    <property type="protein sequence ID" value="BDA39167.1"/>
    <property type="molecule type" value="Genomic_DNA"/>
</dbReference>
<dbReference type="SUPFAM" id="SSF56059">
    <property type="entry name" value="Glutathione synthetase ATP-binding domain-like"/>
    <property type="match status" value="1"/>
</dbReference>
<dbReference type="PANTHER" id="PTHR21621:SF4">
    <property type="entry name" value="GLUTATHIONE SYNTHETASE"/>
    <property type="match status" value="1"/>
</dbReference>
<evidence type="ECO:0000256" key="9">
    <source>
        <dbReference type="ARBA" id="ARBA00023211"/>
    </source>
</evidence>
<dbReference type="InterPro" id="IPR006284">
    <property type="entry name" value="Glut_synth_pro"/>
</dbReference>
<reference evidence="12 13" key="1">
    <citation type="submission" date="2021-08" db="EMBL/GenBank/DDBJ databases">
        <title>Endosymbiont genome of Braarudosphaera bigelowii.</title>
        <authorList>
            <person name="Suzuki S."/>
            <person name="Ishida K."/>
        </authorList>
    </citation>
    <scope>NUCLEOTIDE SEQUENCE [LARGE SCALE GENOMIC DNA]</scope>
    <source>
        <strain evidence="12">CPSB-1</strain>
    </source>
</reference>
<keyword evidence="3 10" id="KW-0436">Ligase</keyword>
<evidence type="ECO:0000313" key="13">
    <source>
        <dbReference type="Proteomes" id="UP001319803"/>
    </source>
</evidence>
<evidence type="ECO:0000256" key="7">
    <source>
        <dbReference type="ARBA" id="ARBA00022840"/>
    </source>
</evidence>
<feature type="domain" description="ATP-grasp" evidence="11">
    <location>
        <begin position="133"/>
        <end position="317"/>
    </location>
</feature>
<accession>A0ABN6JYX1</accession>
<dbReference type="NCBIfam" id="NF003573">
    <property type="entry name" value="PRK05246.1"/>
    <property type="match status" value="1"/>
</dbReference>
<dbReference type="Gene3D" id="3.30.470.20">
    <property type="entry name" value="ATP-grasp fold, B domain"/>
    <property type="match status" value="1"/>
</dbReference>
<evidence type="ECO:0000256" key="1">
    <source>
        <dbReference type="ARBA" id="ARBA00001936"/>
    </source>
</evidence>
<dbReference type="Gene3D" id="3.40.50.20">
    <property type="match status" value="1"/>
</dbReference>
<comment type="cofactor">
    <cofactor evidence="2">
        <name>Mg(2+)</name>
        <dbReference type="ChEBI" id="CHEBI:18420"/>
    </cofactor>
</comment>
<dbReference type="Pfam" id="PF02955">
    <property type="entry name" value="GSH-S_ATP"/>
    <property type="match status" value="1"/>
</dbReference>
<keyword evidence="9" id="KW-0464">Manganese</keyword>
<evidence type="ECO:0000259" key="11">
    <source>
        <dbReference type="PROSITE" id="PS50975"/>
    </source>
</evidence>
<keyword evidence="13" id="KW-1185">Reference proteome</keyword>
<dbReference type="Proteomes" id="UP001319803">
    <property type="component" value="Chromosome"/>
</dbReference>
<protein>
    <recommendedName>
        <fullName evidence="10">Glutathione synthetase</fullName>
        <ecNumber evidence="10">6.3.2.3</ecNumber>
    </recommendedName>
    <alternativeName>
        <fullName evidence="10">GSH synthetase</fullName>
        <shortName evidence="10">GSH-S</shortName>
        <shortName evidence="10">GSHase</shortName>
    </alternativeName>
    <alternativeName>
        <fullName evidence="10">Glutathione synthase</fullName>
    </alternativeName>
</protein>
<evidence type="ECO:0000256" key="10">
    <source>
        <dbReference type="HAMAP-Rule" id="MF_00162"/>
    </source>
</evidence>
<dbReference type="SUPFAM" id="SSF52440">
    <property type="entry name" value="PreATP-grasp domain"/>
    <property type="match status" value="1"/>
</dbReference>
<dbReference type="InterPro" id="IPR011761">
    <property type="entry name" value="ATP-grasp"/>
</dbReference>
<evidence type="ECO:0000256" key="4">
    <source>
        <dbReference type="ARBA" id="ARBA00022684"/>
    </source>
</evidence>
<proteinExistence type="inferred from homology"/>
<comment type="pathway">
    <text evidence="10">Sulfur metabolism; glutathione biosynthesis; glutathione from L-cysteine and L-glutamate: step 2/2.</text>
</comment>
<dbReference type="PANTHER" id="PTHR21621">
    <property type="entry name" value="RIBOSOMAL PROTEIN S6 MODIFICATION PROTEIN"/>
    <property type="match status" value="1"/>
</dbReference>
<organism evidence="12 13">
    <name type="scientific">cyanobacterium endosymbiont of Braarudosphaera bigelowii</name>
    <dbReference type="NCBI Taxonomy" id="1285375"/>
    <lineage>
        <taxon>Bacteria</taxon>
        <taxon>Bacillati</taxon>
        <taxon>Cyanobacteriota</taxon>
        <taxon>Cyanophyceae</taxon>
        <taxon>Oscillatoriophycideae</taxon>
        <taxon>Chroococcales</taxon>
        <taxon>Aphanothecaceae</taxon>
        <taxon>Candidatus Atelocyanobacterium</taxon>
        <taxon>Candidatus Atelocyanobacterium thalassae</taxon>
    </lineage>
</organism>
<evidence type="ECO:0000256" key="6">
    <source>
        <dbReference type="ARBA" id="ARBA00022741"/>
    </source>
</evidence>
<dbReference type="NCBIfam" id="TIGR01380">
    <property type="entry name" value="glut_syn"/>
    <property type="match status" value="1"/>
</dbReference>
<dbReference type="PROSITE" id="PS50975">
    <property type="entry name" value="ATP_GRASP"/>
    <property type="match status" value="1"/>
</dbReference>
<keyword evidence="8" id="KW-0460">Magnesium</keyword>
<name>A0ABN6JYX1_9CHRO</name>
<dbReference type="RefSeq" id="WP_229637287.1">
    <property type="nucleotide sequence ID" value="NZ_AP024987.1"/>
</dbReference>
<keyword evidence="6 10" id="KW-0547">Nucleotide-binding</keyword>
<comment type="cofactor">
    <cofactor evidence="1">
        <name>Mn(2+)</name>
        <dbReference type="ChEBI" id="CHEBI:29035"/>
    </cofactor>
</comment>
<dbReference type="InterPro" id="IPR016185">
    <property type="entry name" value="PreATP-grasp_dom_sf"/>
</dbReference>
<dbReference type="InterPro" id="IPR004215">
    <property type="entry name" value="GSHS_N"/>
</dbReference>
<keyword evidence="7 10" id="KW-0067">ATP-binding</keyword>
<evidence type="ECO:0000256" key="5">
    <source>
        <dbReference type="ARBA" id="ARBA00022723"/>
    </source>
</evidence>
<dbReference type="InterPro" id="IPR004218">
    <property type="entry name" value="GSHS_ATP-bd"/>
</dbReference>
<comment type="similarity">
    <text evidence="10">Belongs to the prokaryotic GSH synthase family.</text>
</comment>
<evidence type="ECO:0000256" key="2">
    <source>
        <dbReference type="ARBA" id="ARBA00001946"/>
    </source>
</evidence>
<dbReference type="Gene3D" id="3.30.1490.20">
    <property type="entry name" value="ATP-grasp fold, A domain"/>
    <property type="match status" value="1"/>
</dbReference>
<dbReference type="Pfam" id="PF02951">
    <property type="entry name" value="GSH-S_N"/>
    <property type="match status" value="1"/>
</dbReference>
<keyword evidence="5" id="KW-0479">Metal-binding</keyword>
<keyword evidence="4 10" id="KW-0317">Glutathione biosynthesis</keyword>
<evidence type="ECO:0000256" key="8">
    <source>
        <dbReference type="ARBA" id="ARBA00022842"/>
    </source>
</evidence>
<gene>
    <name evidence="10" type="primary">gshB</name>
    <name evidence="12" type="ORF">CPARK_000000600</name>
</gene>
<dbReference type="InterPro" id="IPR013815">
    <property type="entry name" value="ATP_grasp_subdomain_1"/>
</dbReference>
<sequence length="319" mass="36094">MKLAFIIDPISKLEPNHDSTVAMIEASQDLGHEVWITEINKLSIIKGKAWAKMSQIKVNPTFFREKQKLKNYSWYEISSIELICLDTMNVVFMRKDPPVNIRYLYATYILDMINPMNTLVLNSPRGLREANEKIYALQFHQFMPATIVSKDKEAIHNFVDTYKMAVLKPLGGKAGEGILILDLKDPNLNSIIEISTYQGQEPVMIQQFLPEARYGDKRIILLNGEPIGAVNRVPTGKEFRGNMAVGGRVEKAKINSQEYNICKTLGEKLRQDGLYFVGIDVIGGYLTEVNVTSPTGIREINNLDQKNLGQEVIEWAVSQ</sequence>
<dbReference type="EC" id="6.3.2.3" evidence="10"/>
<comment type="catalytic activity">
    <reaction evidence="10">
        <text>gamma-L-glutamyl-L-cysteine + glycine + ATP = glutathione + ADP + phosphate + H(+)</text>
        <dbReference type="Rhea" id="RHEA:13557"/>
        <dbReference type="ChEBI" id="CHEBI:15378"/>
        <dbReference type="ChEBI" id="CHEBI:30616"/>
        <dbReference type="ChEBI" id="CHEBI:43474"/>
        <dbReference type="ChEBI" id="CHEBI:57305"/>
        <dbReference type="ChEBI" id="CHEBI:57925"/>
        <dbReference type="ChEBI" id="CHEBI:58173"/>
        <dbReference type="ChEBI" id="CHEBI:456216"/>
        <dbReference type="EC" id="6.3.2.3"/>
    </reaction>
</comment>
<dbReference type="HAMAP" id="MF_00162">
    <property type="entry name" value="GSH_S"/>
    <property type="match status" value="1"/>
</dbReference>
<evidence type="ECO:0000256" key="3">
    <source>
        <dbReference type="ARBA" id="ARBA00022598"/>
    </source>
</evidence>
<evidence type="ECO:0000313" key="12">
    <source>
        <dbReference type="EMBL" id="BDA39167.1"/>
    </source>
</evidence>